<feature type="region of interest" description="Disordered" evidence="3">
    <location>
        <begin position="660"/>
        <end position="843"/>
    </location>
</feature>
<feature type="compositionally biased region" description="Basic and acidic residues" evidence="3">
    <location>
        <begin position="798"/>
        <end position="814"/>
    </location>
</feature>
<feature type="compositionally biased region" description="Basic and acidic residues" evidence="3">
    <location>
        <begin position="993"/>
        <end position="1046"/>
    </location>
</feature>
<keyword evidence="2" id="KW-0442">Lipid degradation</keyword>
<evidence type="ECO:0000313" key="5">
    <source>
        <dbReference type="EMBL" id="KAF2097349.1"/>
    </source>
</evidence>
<organism evidence="5 6">
    <name type="scientific">Rhizodiscina lignyota</name>
    <dbReference type="NCBI Taxonomy" id="1504668"/>
    <lineage>
        <taxon>Eukaryota</taxon>
        <taxon>Fungi</taxon>
        <taxon>Dikarya</taxon>
        <taxon>Ascomycota</taxon>
        <taxon>Pezizomycotina</taxon>
        <taxon>Dothideomycetes</taxon>
        <taxon>Pleosporomycetidae</taxon>
        <taxon>Aulographales</taxon>
        <taxon>Rhizodiscinaceae</taxon>
        <taxon>Rhizodiscina</taxon>
    </lineage>
</organism>
<evidence type="ECO:0000256" key="1">
    <source>
        <dbReference type="ARBA" id="ARBA00007920"/>
    </source>
</evidence>
<evidence type="ECO:0000259" key="4">
    <source>
        <dbReference type="Pfam" id="PF05057"/>
    </source>
</evidence>
<dbReference type="Gene3D" id="3.40.50.1820">
    <property type="entry name" value="alpha/beta hydrolase"/>
    <property type="match status" value="1"/>
</dbReference>
<feature type="region of interest" description="Disordered" evidence="3">
    <location>
        <begin position="217"/>
        <end position="242"/>
    </location>
</feature>
<feature type="compositionally biased region" description="Basic and acidic residues" evidence="3">
    <location>
        <begin position="720"/>
        <end position="730"/>
    </location>
</feature>
<feature type="region of interest" description="Disordered" evidence="3">
    <location>
        <begin position="879"/>
        <end position="928"/>
    </location>
</feature>
<dbReference type="OrthoDB" id="5368485at2759"/>
<dbReference type="Proteomes" id="UP000799772">
    <property type="component" value="Unassembled WGS sequence"/>
</dbReference>
<dbReference type="GO" id="GO:0016042">
    <property type="term" value="P:lipid catabolic process"/>
    <property type="evidence" value="ECO:0007669"/>
    <property type="project" value="UniProtKB-KW"/>
</dbReference>
<dbReference type="PANTHER" id="PTHR12482">
    <property type="entry name" value="LIPASE ROG1-RELATED-RELATED"/>
    <property type="match status" value="1"/>
</dbReference>
<keyword evidence="6" id="KW-1185">Reference proteome</keyword>
<feature type="compositionally biased region" description="Low complexity" evidence="3">
    <location>
        <begin position="443"/>
        <end position="453"/>
    </location>
</feature>
<reference evidence="5" key="1">
    <citation type="journal article" date="2020" name="Stud. Mycol.">
        <title>101 Dothideomycetes genomes: a test case for predicting lifestyles and emergence of pathogens.</title>
        <authorList>
            <person name="Haridas S."/>
            <person name="Albert R."/>
            <person name="Binder M."/>
            <person name="Bloem J."/>
            <person name="Labutti K."/>
            <person name="Salamov A."/>
            <person name="Andreopoulos B."/>
            <person name="Baker S."/>
            <person name="Barry K."/>
            <person name="Bills G."/>
            <person name="Bluhm B."/>
            <person name="Cannon C."/>
            <person name="Castanera R."/>
            <person name="Culley D."/>
            <person name="Daum C."/>
            <person name="Ezra D."/>
            <person name="Gonzalez J."/>
            <person name="Henrissat B."/>
            <person name="Kuo A."/>
            <person name="Liang C."/>
            <person name="Lipzen A."/>
            <person name="Lutzoni F."/>
            <person name="Magnuson J."/>
            <person name="Mondo S."/>
            <person name="Nolan M."/>
            <person name="Ohm R."/>
            <person name="Pangilinan J."/>
            <person name="Park H.-J."/>
            <person name="Ramirez L."/>
            <person name="Alfaro M."/>
            <person name="Sun H."/>
            <person name="Tritt A."/>
            <person name="Yoshinaga Y."/>
            <person name="Zwiers L.-H."/>
            <person name="Turgeon B."/>
            <person name="Goodwin S."/>
            <person name="Spatafora J."/>
            <person name="Crous P."/>
            <person name="Grigoriev I."/>
        </authorList>
    </citation>
    <scope>NUCLEOTIDE SEQUENCE</scope>
    <source>
        <strain evidence="5">CBS 133067</strain>
    </source>
</reference>
<comment type="caution">
    <text evidence="5">The sequence shown here is derived from an EMBL/GenBank/DDBJ whole genome shotgun (WGS) entry which is preliminary data.</text>
</comment>
<keyword evidence="2" id="KW-0443">Lipid metabolism</keyword>
<feature type="compositionally biased region" description="Basic and acidic residues" evidence="3">
    <location>
        <begin position="1177"/>
        <end position="1208"/>
    </location>
</feature>
<evidence type="ECO:0000256" key="2">
    <source>
        <dbReference type="ARBA" id="ARBA00022963"/>
    </source>
</evidence>
<feature type="domain" description="DUF676" evidence="4">
    <location>
        <begin position="298"/>
        <end position="327"/>
    </location>
</feature>
<feature type="region of interest" description="Disordered" evidence="3">
    <location>
        <begin position="332"/>
        <end position="391"/>
    </location>
</feature>
<feature type="domain" description="DUF676" evidence="4">
    <location>
        <begin position="373"/>
        <end position="428"/>
    </location>
</feature>
<feature type="domain" description="DUF676" evidence="4">
    <location>
        <begin position="471"/>
        <end position="626"/>
    </location>
</feature>
<dbReference type="AlphaFoldDB" id="A0A9P4IAX1"/>
<evidence type="ECO:0000313" key="6">
    <source>
        <dbReference type="Proteomes" id="UP000799772"/>
    </source>
</evidence>
<sequence length="1208" mass="133726">MLLTPRVVQLAEVPDRGATRLGENSPYIRWRPSLRERAEATRKALSMLLVHQQGTVKVGEVIRYTLTYTPSDDRILPSPHALYVKIKNHAAIPLRAAYLHGPYNIYAAAYPSTFDPNHKTKDQRRVGVPQFEPYLKPGGEWIAKLPVPEDIRETAESFASSSTPDSGDGSRSVTWILEIASQIIFSLSASTSYEMLISRDEKSLDLGWAAVAGRVRPEPGQIVDHQQKAHGKDGHHSAQSKGIYSKAIKMVVDDTASLWNKPALPEWDERPPSRRRQSRNSFTRQRSQRGDTKRVQKQQKIHLVVLTHGLHSNLGADMLYLKESIDATVRQARENRRKRKRAEPIPSDAVDCEDHAPEAPQSDKHNSTEEASTAPLSGGQDQLKQDQEDDDEEQIIVRGFNGNATRTEKGIQYLGKRMAKSILEMTYPDQPVLPVKKSMSGKISSAFSSQSSKDSQEGVPAHNHSSIQRPDEKMEKRAYKYTSISFVGHSLGGLVQLYAIAYIQKHSPTFFERIKPINFVALASPFLGLSNENPMYVKFALDFGLVGRTGQDLGLTWRPATLTRSGWSAMVGGLGVGQKEKSQGDPGSKPLLRILPTGPAHQVLRRFRNRTVYSNVVNDGIVPLRTSCLLFLDWRGLGKVDKARRENGLIGTMASWGWAEMTGQNSSPHPTASAISGDEDDDISSPPQANHIGSEVPQPAEDTTNVDDETQTTGPARRTQSFDESSRQLHIDTNTNGEATGPIDTFLNFFRPSPSSPRAPKSPKLPSKKDSKVFKRSQTLKPPGWERSGSDSGSSRRPSSEHHIPNRDDGEHGAQTHVHKRPPATRGDSILEDPTNMQAPPKTSIFESAGDLLAPPIPSGAWINDPASRVRTIWHDRVYHPEDIPPPPTKRPSRMGRTLSTDRSTWGPDSGTSSTFSDQSVSNGSSADIGGMRVEEKIARAYHRDLTWRKVLVRLEPDAHNNIVVRRMFANAYGWPVVKHLCDTHFGDTYSARTRDEDEPARDRAKDADKPIGDHGEHVKGQEDSDAPRRTASEMREATDELKPLKEAGSGESKRMARDDSGSWDEAYFRSDDEDDDEEDGRSNAFQRLLSPPPKKDKRAKQTADAEPSSPSAIKEPQIADNLTHEPDSLEELGKTQSEPSTTTPAESVASTSDVGLRKSPEEITSPPGSPKKSRGSSREWQNEEEGVAERVARLSFGKDRTHEGSQG</sequence>
<feature type="region of interest" description="Disordered" evidence="3">
    <location>
        <begin position="443"/>
        <end position="473"/>
    </location>
</feature>
<dbReference type="SUPFAM" id="SSF53474">
    <property type="entry name" value="alpha/beta-Hydrolases"/>
    <property type="match status" value="1"/>
</dbReference>
<dbReference type="PANTHER" id="PTHR12482:SF62">
    <property type="entry name" value="LIPASE ROG1-RELATED"/>
    <property type="match status" value="1"/>
</dbReference>
<dbReference type="EMBL" id="ML978128">
    <property type="protein sequence ID" value="KAF2097349.1"/>
    <property type="molecule type" value="Genomic_DNA"/>
</dbReference>
<feature type="region of interest" description="Disordered" evidence="3">
    <location>
        <begin position="262"/>
        <end position="298"/>
    </location>
</feature>
<feature type="compositionally biased region" description="Basic and acidic residues" evidence="3">
    <location>
        <begin position="1123"/>
        <end position="1134"/>
    </location>
</feature>
<accession>A0A9P4IAX1</accession>
<feature type="compositionally biased region" description="Polar residues" evidence="3">
    <location>
        <begin position="1135"/>
        <end position="1154"/>
    </location>
</feature>
<name>A0A9P4IAX1_9PEZI</name>
<feature type="compositionally biased region" description="Basic and acidic residues" evidence="3">
    <location>
        <begin position="352"/>
        <end position="368"/>
    </location>
</feature>
<protein>
    <submittedName>
        <fullName evidence="5">DUF676-domain-containing protein</fullName>
    </submittedName>
</protein>
<dbReference type="InterPro" id="IPR029058">
    <property type="entry name" value="AB_hydrolase_fold"/>
</dbReference>
<dbReference type="GO" id="GO:0047372">
    <property type="term" value="F:monoacylglycerol lipase activity"/>
    <property type="evidence" value="ECO:0007669"/>
    <property type="project" value="TreeGrafter"/>
</dbReference>
<dbReference type="Pfam" id="PF05057">
    <property type="entry name" value="DUF676"/>
    <property type="match status" value="3"/>
</dbReference>
<evidence type="ECO:0000256" key="3">
    <source>
        <dbReference type="SAM" id="MobiDB-lite"/>
    </source>
</evidence>
<dbReference type="InterPro" id="IPR044294">
    <property type="entry name" value="Lipase-like"/>
</dbReference>
<feature type="compositionally biased region" description="Polar residues" evidence="3">
    <location>
        <begin position="910"/>
        <end position="926"/>
    </location>
</feature>
<feature type="region of interest" description="Disordered" evidence="3">
    <location>
        <begin position="990"/>
        <end position="1208"/>
    </location>
</feature>
<feature type="compositionally biased region" description="Basic and acidic residues" evidence="3">
    <location>
        <begin position="225"/>
        <end position="236"/>
    </location>
</feature>
<gene>
    <name evidence="5" type="ORF">NA57DRAFT_66937</name>
</gene>
<feature type="compositionally biased region" description="Low complexity" evidence="3">
    <location>
        <begin position="752"/>
        <end position="765"/>
    </location>
</feature>
<comment type="similarity">
    <text evidence="1">Belongs to the putative lipase ROG1 family.</text>
</comment>
<dbReference type="InterPro" id="IPR007751">
    <property type="entry name" value="DUF676_lipase-like"/>
</dbReference>
<feature type="compositionally biased region" description="Basic and acidic residues" evidence="3">
    <location>
        <begin position="1052"/>
        <end position="1071"/>
    </location>
</feature>
<feature type="compositionally biased region" description="Polar residues" evidence="3">
    <location>
        <begin position="662"/>
        <end position="674"/>
    </location>
</feature>
<proteinExistence type="inferred from homology"/>